<evidence type="ECO:0000256" key="1">
    <source>
        <dbReference type="ARBA" id="ARBA00022723"/>
    </source>
</evidence>
<feature type="region of interest" description="Disordered" evidence="6">
    <location>
        <begin position="562"/>
        <end position="587"/>
    </location>
</feature>
<feature type="domain" description="C2H2-type" evidence="7">
    <location>
        <begin position="1029"/>
        <end position="1056"/>
    </location>
</feature>
<feature type="domain" description="C2H2-type" evidence="7">
    <location>
        <begin position="864"/>
        <end position="891"/>
    </location>
</feature>
<dbReference type="SUPFAM" id="SSF57667">
    <property type="entry name" value="beta-beta-alpha zinc fingers"/>
    <property type="match status" value="4"/>
</dbReference>
<organism evidence="8 9">
    <name type="scientific">Chiloscyllium punctatum</name>
    <name type="common">Brownbanded bambooshark</name>
    <name type="synonym">Hemiscyllium punctatum</name>
    <dbReference type="NCBI Taxonomy" id="137246"/>
    <lineage>
        <taxon>Eukaryota</taxon>
        <taxon>Metazoa</taxon>
        <taxon>Chordata</taxon>
        <taxon>Craniata</taxon>
        <taxon>Vertebrata</taxon>
        <taxon>Chondrichthyes</taxon>
        <taxon>Elasmobranchii</taxon>
        <taxon>Galeomorphii</taxon>
        <taxon>Galeoidea</taxon>
        <taxon>Orectolobiformes</taxon>
        <taxon>Hemiscylliidae</taxon>
        <taxon>Chiloscyllium</taxon>
    </lineage>
</organism>
<dbReference type="Proteomes" id="UP000287033">
    <property type="component" value="Unassembled WGS sequence"/>
</dbReference>
<evidence type="ECO:0000313" key="8">
    <source>
        <dbReference type="EMBL" id="GCC30644.1"/>
    </source>
</evidence>
<dbReference type="SMART" id="SM00355">
    <property type="entry name" value="ZnF_C2H2"/>
    <property type="match status" value="12"/>
</dbReference>
<keyword evidence="2" id="KW-0677">Repeat</keyword>
<evidence type="ECO:0000256" key="2">
    <source>
        <dbReference type="ARBA" id="ARBA00022737"/>
    </source>
</evidence>
<keyword evidence="3 5" id="KW-0863">Zinc-finger</keyword>
<proteinExistence type="predicted"/>
<feature type="region of interest" description="Disordered" evidence="6">
    <location>
        <begin position="946"/>
        <end position="983"/>
    </location>
</feature>
<evidence type="ECO:0000256" key="3">
    <source>
        <dbReference type="ARBA" id="ARBA00022771"/>
    </source>
</evidence>
<name>A0A401SJQ1_CHIPU</name>
<evidence type="ECO:0000256" key="4">
    <source>
        <dbReference type="ARBA" id="ARBA00022833"/>
    </source>
</evidence>
<accession>A0A401SJQ1</accession>
<feature type="domain" description="C2H2-type" evidence="7">
    <location>
        <begin position="778"/>
        <end position="801"/>
    </location>
</feature>
<dbReference type="Gene3D" id="3.30.160.60">
    <property type="entry name" value="Classic Zinc Finger"/>
    <property type="match status" value="4"/>
</dbReference>
<dbReference type="PROSITE" id="PS00028">
    <property type="entry name" value="ZINC_FINGER_C2H2_1"/>
    <property type="match status" value="3"/>
</dbReference>
<feature type="domain" description="C2H2-type" evidence="7">
    <location>
        <begin position="335"/>
        <end position="362"/>
    </location>
</feature>
<dbReference type="OMA" id="ELEAHIW"/>
<dbReference type="PANTHER" id="PTHR24403">
    <property type="entry name" value="ZINC FINGER PROTEIN"/>
    <property type="match status" value="1"/>
</dbReference>
<evidence type="ECO:0000256" key="5">
    <source>
        <dbReference type="PROSITE-ProRule" id="PRU00042"/>
    </source>
</evidence>
<dbReference type="PROSITE" id="PS50157">
    <property type="entry name" value="ZINC_FINGER_C2H2_2"/>
    <property type="match status" value="7"/>
</dbReference>
<sequence>MWVARVLWKKLNSVALLLQHTSRLDSMISDAVADSQPQSHGCITKHKCDEHILKQIATRSFVDSKIVSKMERSGSLIRVIEKLSKIVEKGRSKQYSLAGQKRPYTNTADTRSAIFEHADSCGSTAKKPVDINYDKLQDDTTIRETYFKTQDLPKSCNRLDRRTHNSADKTDTSKRFCCTVCDYVAAEQPAFYVHLRSHNNAEIYTCEQCNFATTVSKDLAEHRYLHRNLTRYQCNLCKFSSLTFQQLKEHFEQHGKSSEVVLMCSECCFVSKKQEELEAHIWIHLEDAQIQRKHLPQIQQQSELSSIGSAKSGGVALDSEPGPRKWYTYDQYGMYRCLICSYACDRQRMLKTHAWKHAGEVDCSYPIFEEVSEPTTAAVSSTALTTHDDEPVIVFSTAGKSESVHCTSSNQLQFCGVAPVTVINSLDCRPSLSETTVKSSDITCSKAPSPAVMEIVEEESLILDCEHESTISDSLLSSAQKIINCSSNKVGHVNVIVERVPGAGDTVPEKHFLMTPDIEVEKRLISEKSHVIYCEDPSEMYQQSNSTTEVETAAIEWNPEESNNVLKPSEPAAVDENVPPARRRTNSESLRLHSLAAEALVAMPTRAPELTRGNAKNPEPDTGQIGVDVSTSISPALSYSQDGTSDLQLDKAKSGFSEVPIKMGISMSLLTVIEKLRERTDQNASDEDILKELQDNAQSQPSNDLGSSGNLVEYIPNTERPYRCCLCHYSSGNKGYIKQHLRVHRQRQPYQCPICDHIASDSNSLESHMINHCKTRMYHCKRCSEAFYYKNQLRNHECEQHGPSHISSTNDENTDCSRDGETESTQEEILSAQKLYKCDVCDYTSSTYVGVRNHRRIHNSDRPYRCSSCDFATTNLNSLKCHMKRHPQEHQVVQLLEQYKCSLCGYVCSHPPSLKSHMWKHASDQNYNYEQVNKAINEAISQSSRCQDLQRKPADEDVEEISSSSPSLHPLSTNSDKPPSAPEAVSLITDETKGPEKCQKLNSDLNVSDTPGKAGSQIRTGMEYCVLLFCCCICGFESTSKELLMDHMKEHEGEIINIILNKDHCSQPEQSGSD</sequence>
<evidence type="ECO:0000313" key="9">
    <source>
        <dbReference type="Proteomes" id="UP000287033"/>
    </source>
</evidence>
<dbReference type="InterPro" id="IPR013087">
    <property type="entry name" value="Znf_C2H2_type"/>
</dbReference>
<feature type="domain" description="C2H2-type" evidence="7">
    <location>
        <begin position="722"/>
        <end position="749"/>
    </location>
</feature>
<dbReference type="STRING" id="137246.A0A401SJQ1"/>
<feature type="compositionally biased region" description="Low complexity" evidence="6">
    <location>
        <begin position="962"/>
        <end position="972"/>
    </location>
</feature>
<dbReference type="EMBL" id="BEZZ01000316">
    <property type="protein sequence ID" value="GCC30644.1"/>
    <property type="molecule type" value="Genomic_DNA"/>
</dbReference>
<reference evidence="8 9" key="1">
    <citation type="journal article" date="2018" name="Nat. Ecol. Evol.">
        <title>Shark genomes provide insights into elasmobranch evolution and the origin of vertebrates.</title>
        <authorList>
            <person name="Hara Y"/>
            <person name="Yamaguchi K"/>
            <person name="Onimaru K"/>
            <person name="Kadota M"/>
            <person name="Koyanagi M"/>
            <person name="Keeley SD"/>
            <person name="Tatsumi K"/>
            <person name="Tanaka K"/>
            <person name="Motone F"/>
            <person name="Kageyama Y"/>
            <person name="Nozu R"/>
            <person name="Adachi N"/>
            <person name="Nishimura O"/>
            <person name="Nakagawa R"/>
            <person name="Tanegashima C"/>
            <person name="Kiyatake I"/>
            <person name="Matsumoto R"/>
            <person name="Murakumo K"/>
            <person name="Nishida K"/>
            <person name="Terakita A"/>
            <person name="Kuratani S"/>
            <person name="Sato K"/>
            <person name="Hyodo S Kuraku.S."/>
        </authorList>
    </citation>
    <scope>NUCLEOTIDE SEQUENCE [LARGE SCALE GENOMIC DNA]</scope>
</reference>
<dbReference type="OrthoDB" id="10066771at2759"/>
<protein>
    <recommendedName>
        <fullName evidence="7">C2H2-type domain-containing protein</fullName>
    </recommendedName>
</protein>
<keyword evidence="1" id="KW-0479">Metal-binding</keyword>
<dbReference type="GO" id="GO:0005634">
    <property type="term" value="C:nucleus"/>
    <property type="evidence" value="ECO:0007669"/>
    <property type="project" value="TreeGrafter"/>
</dbReference>
<comment type="caution">
    <text evidence="8">The sequence shown here is derived from an EMBL/GenBank/DDBJ whole genome shotgun (WGS) entry which is preliminary data.</text>
</comment>
<dbReference type="AlphaFoldDB" id="A0A401SJQ1"/>
<keyword evidence="4" id="KW-0862">Zinc</keyword>
<dbReference type="PANTHER" id="PTHR24403:SF74">
    <property type="entry name" value="ZINC FINGER PROTEIN 507"/>
    <property type="match status" value="1"/>
</dbReference>
<feature type="domain" description="C2H2-type" evidence="7">
    <location>
        <begin position="899"/>
        <end position="926"/>
    </location>
</feature>
<evidence type="ECO:0000256" key="6">
    <source>
        <dbReference type="SAM" id="MobiDB-lite"/>
    </source>
</evidence>
<feature type="region of interest" description="Disordered" evidence="6">
    <location>
        <begin position="800"/>
        <end position="822"/>
    </location>
</feature>
<dbReference type="InterPro" id="IPR050688">
    <property type="entry name" value="Zinc_finger/UBP_domain"/>
</dbReference>
<dbReference type="GO" id="GO:0045944">
    <property type="term" value="P:positive regulation of transcription by RNA polymerase II"/>
    <property type="evidence" value="ECO:0007669"/>
    <property type="project" value="TreeGrafter"/>
</dbReference>
<feature type="domain" description="C2H2-type" evidence="7">
    <location>
        <begin position="836"/>
        <end position="863"/>
    </location>
</feature>
<gene>
    <name evidence="8" type="ORF">chiPu_0009097</name>
</gene>
<dbReference type="GO" id="GO:0008270">
    <property type="term" value="F:zinc ion binding"/>
    <property type="evidence" value="ECO:0007669"/>
    <property type="project" value="UniProtKB-KW"/>
</dbReference>
<dbReference type="InterPro" id="IPR036236">
    <property type="entry name" value="Znf_C2H2_sf"/>
</dbReference>
<evidence type="ECO:0000259" key="7">
    <source>
        <dbReference type="PROSITE" id="PS50157"/>
    </source>
</evidence>
<dbReference type="Pfam" id="PF00096">
    <property type="entry name" value="zf-C2H2"/>
    <property type="match status" value="1"/>
</dbReference>
<keyword evidence="9" id="KW-1185">Reference proteome</keyword>